<sequence>KELWEIAFDDSNETITNGVVDIDTLKHTRDYKTEIMDLQGVLRRNGVYICRKTGKKLTKCFAEFLRTSADGTVRYIFLQNGLVKKRSI</sequence>
<keyword evidence="2" id="KW-1185">Reference proteome</keyword>
<reference evidence="1 2" key="1">
    <citation type="journal article" date="2018" name="BMC Genomics">
        <title>Comparative genome analyses reveal sequence features reflecting distinct modes of host-adaptation between dicot and monocot powdery mildew.</title>
        <authorList>
            <person name="Wu Y."/>
            <person name="Ma X."/>
            <person name="Pan Z."/>
            <person name="Kale S.D."/>
            <person name="Song Y."/>
            <person name="King H."/>
            <person name="Zhang Q."/>
            <person name="Presley C."/>
            <person name="Deng X."/>
            <person name="Wei C.I."/>
            <person name="Xiao S."/>
        </authorList>
    </citation>
    <scope>NUCLEOTIDE SEQUENCE [LARGE SCALE GENOMIC DNA]</scope>
    <source>
        <strain evidence="1">UMSG3</strain>
    </source>
</reference>
<dbReference type="Proteomes" id="UP000283383">
    <property type="component" value="Unassembled WGS sequence"/>
</dbReference>
<accession>A0A420IXV8</accession>
<evidence type="ECO:0000313" key="1">
    <source>
        <dbReference type="EMBL" id="RKF79303.1"/>
    </source>
</evidence>
<dbReference type="AlphaFoldDB" id="A0A420IXV8"/>
<evidence type="ECO:0000313" key="2">
    <source>
        <dbReference type="Proteomes" id="UP000283383"/>
    </source>
</evidence>
<organism evidence="1 2">
    <name type="scientific">Golovinomyces cichoracearum</name>
    <dbReference type="NCBI Taxonomy" id="62708"/>
    <lineage>
        <taxon>Eukaryota</taxon>
        <taxon>Fungi</taxon>
        <taxon>Dikarya</taxon>
        <taxon>Ascomycota</taxon>
        <taxon>Pezizomycotina</taxon>
        <taxon>Leotiomycetes</taxon>
        <taxon>Erysiphales</taxon>
        <taxon>Erysiphaceae</taxon>
        <taxon>Golovinomyces</taxon>
    </lineage>
</organism>
<gene>
    <name evidence="1" type="ORF">GcM3_056020</name>
</gene>
<name>A0A420IXV8_9PEZI</name>
<protein>
    <submittedName>
        <fullName evidence="1">Uncharacterized protein</fullName>
    </submittedName>
</protein>
<dbReference type="EMBL" id="MCBQ01005686">
    <property type="protein sequence ID" value="RKF79303.1"/>
    <property type="molecule type" value="Genomic_DNA"/>
</dbReference>
<feature type="non-terminal residue" evidence="1">
    <location>
        <position position="1"/>
    </location>
</feature>
<comment type="caution">
    <text evidence="1">The sequence shown here is derived from an EMBL/GenBank/DDBJ whole genome shotgun (WGS) entry which is preliminary data.</text>
</comment>
<proteinExistence type="predicted"/>